<organism evidence="1 2">
    <name type="scientific">Antarcticirhabdus aurantiaca</name>
    <dbReference type="NCBI Taxonomy" id="2606717"/>
    <lineage>
        <taxon>Bacteria</taxon>
        <taxon>Pseudomonadati</taxon>
        <taxon>Pseudomonadota</taxon>
        <taxon>Alphaproteobacteria</taxon>
        <taxon>Hyphomicrobiales</taxon>
        <taxon>Aurantimonadaceae</taxon>
        <taxon>Antarcticirhabdus</taxon>
    </lineage>
</organism>
<protein>
    <submittedName>
        <fullName evidence="1">Uncharacterized protein</fullName>
    </submittedName>
</protein>
<accession>A0ACD4NJL5</accession>
<keyword evidence="2" id="KW-1185">Reference proteome</keyword>
<evidence type="ECO:0000313" key="1">
    <source>
        <dbReference type="EMBL" id="WAJ27055.1"/>
    </source>
</evidence>
<dbReference type="Proteomes" id="UP001163223">
    <property type="component" value="Chromosome"/>
</dbReference>
<proteinExistence type="predicted"/>
<name>A0ACD4NJL5_9HYPH</name>
<evidence type="ECO:0000313" key="2">
    <source>
        <dbReference type="Proteomes" id="UP001163223"/>
    </source>
</evidence>
<sequence>MNLNGQPPSSSGSRGNITRRGLLMGLGGIAAAAVLGGGAASMTDEDFLRSTLHRLVGRFEMTSDQFAAFTQSFRAGYPELATVKMLPFRVSEQFGASSLLDSIAPQAILSKVETFERRLLTEFIMSTDYLPLYEEKPNQGVLSVSYFGLQGCSNPYADLTMA</sequence>
<dbReference type="EMBL" id="CP113520">
    <property type="protein sequence ID" value="WAJ27055.1"/>
    <property type="molecule type" value="Genomic_DNA"/>
</dbReference>
<reference evidence="1" key="1">
    <citation type="submission" date="2022-11" db="EMBL/GenBank/DDBJ databases">
        <title>beta-Carotene-producing bacterium, Jeongeuplla avenae sp. nov., alleviates the salt stress of Arabidopsis seedlings.</title>
        <authorList>
            <person name="Jiang L."/>
            <person name="Lee J."/>
        </authorList>
    </citation>
    <scope>NUCLEOTIDE SEQUENCE</scope>
    <source>
        <strain evidence="1">DY_R2A_6</strain>
    </source>
</reference>
<gene>
    <name evidence="1" type="ORF">OXU80_19635</name>
</gene>